<dbReference type="CDD" id="cd03443">
    <property type="entry name" value="PaaI_thioesterase"/>
    <property type="match status" value="1"/>
</dbReference>
<dbReference type="Gene3D" id="3.10.129.10">
    <property type="entry name" value="Hotdog Thioesterase"/>
    <property type="match status" value="1"/>
</dbReference>
<evidence type="ECO:0000313" key="4">
    <source>
        <dbReference type="EMBL" id="RJE25564.1"/>
    </source>
</evidence>
<dbReference type="PANTHER" id="PTHR21660">
    <property type="entry name" value="THIOESTERASE SUPERFAMILY MEMBER-RELATED"/>
    <property type="match status" value="1"/>
</dbReference>
<dbReference type="InterPro" id="IPR006683">
    <property type="entry name" value="Thioestr_dom"/>
</dbReference>
<evidence type="ECO:0000313" key="5">
    <source>
        <dbReference type="Proteomes" id="UP000266188"/>
    </source>
</evidence>
<dbReference type="EMBL" id="MVGC01000044">
    <property type="protein sequence ID" value="RJE25564.1"/>
    <property type="molecule type" value="Genomic_DNA"/>
</dbReference>
<organism evidence="4 5">
    <name type="scientific">Aspergillus sclerotialis</name>
    <dbReference type="NCBI Taxonomy" id="2070753"/>
    <lineage>
        <taxon>Eukaryota</taxon>
        <taxon>Fungi</taxon>
        <taxon>Dikarya</taxon>
        <taxon>Ascomycota</taxon>
        <taxon>Pezizomycotina</taxon>
        <taxon>Eurotiomycetes</taxon>
        <taxon>Eurotiomycetidae</taxon>
        <taxon>Eurotiales</taxon>
        <taxon>Aspergillaceae</taxon>
        <taxon>Aspergillus</taxon>
        <taxon>Aspergillus subgen. Polypaecilum</taxon>
    </lineage>
</organism>
<protein>
    <submittedName>
        <fullName evidence="4">Thioesterase</fullName>
    </submittedName>
</protein>
<proteinExistence type="inferred from homology"/>
<comment type="similarity">
    <text evidence="1">Belongs to the thioesterase PaaI family.</text>
</comment>
<dbReference type="InterPro" id="IPR029069">
    <property type="entry name" value="HotDog_dom_sf"/>
</dbReference>
<name>A0A3A3A1J9_9EURO</name>
<sequence>MAATKESMKVAVEEEFQRNLAHYFTLYCNFTQEKCWDPDFRLCQLRIESATVGPPPKVTFRFTTVPEMCNNNGDIHGGCATTYIDALTTVLLATMSQPGFYSQFGVSRNLSITFFKPIHRGTDVRLVCTVVNAGKRLAALRAELYRVDTGELCVMGKNDKVNTDPKVPVQKL</sequence>
<evidence type="ECO:0000256" key="1">
    <source>
        <dbReference type="ARBA" id="ARBA00008324"/>
    </source>
</evidence>
<dbReference type="Proteomes" id="UP000266188">
    <property type="component" value="Unassembled WGS sequence"/>
</dbReference>
<dbReference type="InterPro" id="IPR039298">
    <property type="entry name" value="ACOT13"/>
</dbReference>
<dbReference type="SUPFAM" id="SSF54637">
    <property type="entry name" value="Thioesterase/thiol ester dehydrase-isomerase"/>
    <property type="match status" value="1"/>
</dbReference>
<dbReference type="Pfam" id="PF03061">
    <property type="entry name" value="4HBT"/>
    <property type="match status" value="1"/>
</dbReference>
<comment type="caution">
    <text evidence="4">The sequence shown here is derived from an EMBL/GenBank/DDBJ whole genome shotgun (WGS) entry which is preliminary data.</text>
</comment>
<dbReference type="PANTHER" id="PTHR21660:SF1">
    <property type="entry name" value="ACYL-COENZYME A THIOESTERASE 13"/>
    <property type="match status" value="1"/>
</dbReference>
<feature type="domain" description="Thioesterase" evidence="3">
    <location>
        <begin position="72"/>
        <end position="153"/>
    </location>
</feature>
<dbReference type="GO" id="GO:0047617">
    <property type="term" value="F:fatty acyl-CoA hydrolase activity"/>
    <property type="evidence" value="ECO:0007669"/>
    <property type="project" value="InterPro"/>
</dbReference>
<keyword evidence="2" id="KW-0378">Hydrolase</keyword>
<dbReference type="AlphaFoldDB" id="A0A3A3A1J9"/>
<keyword evidence="5" id="KW-1185">Reference proteome</keyword>
<reference evidence="5" key="1">
    <citation type="submission" date="2017-02" db="EMBL/GenBank/DDBJ databases">
        <authorList>
            <person name="Tafer H."/>
            <person name="Lopandic K."/>
        </authorList>
    </citation>
    <scope>NUCLEOTIDE SEQUENCE [LARGE SCALE GENOMIC DNA]</scope>
    <source>
        <strain evidence="5">CBS 366.77</strain>
    </source>
</reference>
<evidence type="ECO:0000256" key="2">
    <source>
        <dbReference type="ARBA" id="ARBA00022801"/>
    </source>
</evidence>
<dbReference type="OrthoDB" id="2831072at2759"/>
<evidence type="ECO:0000259" key="3">
    <source>
        <dbReference type="Pfam" id="PF03061"/>
    </source>
</evidence>
<accession>A0A3A3A1J9</accession>
<dbReference type="STRING" id="2070753.A0A3A3A1J9"/>
<gene>
    <name evidence="4" type="ORF">PHISCL_02104</name>
</gene>